<feature type="compositionally biased region" description="Basic and acidic residues" evidence="1">
    <location>
        <begin position="34"/>
        <end position="48"/>
    </location>
</feature>
<feature type="region of interest" description="Disordered" evidence="1">
    <location>
        <begin position="1"/>
        <end position="48"/>
    </location>
</feature>
<proteinExistence type="predicted"/>
<feature type="transmembrane region" description="Helical" evidence="2">
    <location>
        <begin position="188"/>
        <end position="210"/>
    </location>
</feature>
<sequence>MDETNAKREARRRRILENSENRLRKITGRTSPGETKDSGSQVEDRRVKAESNYQDDIIRTAVYNTNNTPQQDCAKSENEYEGFLNDASNENVHLSGQASKSKSILHTLLFKRINFVLLAGIINILLLLKLDKLFGQAIIVPYLLLAAGRLYRYTTLHDSQNSSLLVAALLLCNVKPKIIYMFKLSFTLFTVILSDFSLFMFNFVLMRYIIIRYYYYEATLPNA</sequence>
<keyword evidence="2" id="KW-0812">Transmembrane</keyword>
<keyword evidence="2" id="KW-0472">Membrane</keyword>
<evidence type="ECO:0000256" key="1">
    <source>
        <dbReference type="SAM" id="MobiDB-lite"/>
    </source>
</evidence>
<protein>
    <submittedName>
        <fullName evidence="3">Uncharacterized protein</fullName>
    </submittedName>
</protein>
<dbReference type="Proteomes" id="UP001430953">
    <property type="component" value="Unassembled WGS sequence"/>
</dbReference>
<organism evidence="3 4">
    <name type="scientific">Cardiocondyla obscurior</name>
    <dbReference type="NCBI Taxonomy" id="286306"/>
    <lineage>
        <taxon>Eukaryota</taxon>
        <taxon>Metazoa</taxon>
        <taxon>Ecdysozoa</taxon>
        <taxon>Arthropoda</taxon>
        <taxon>Hexapoda</taxon>
        <taxon>Insecta</taxon>
        <taxon>Pterygota</taxon>
        <taxon>Neoptera</taxon>
        <taxon>Endopterygota</taxon>
        <taxon>Hymenoptera</taxon>
        <taxon>Apocrita</taxon>
        <taxon>Aculeata</taxon>
        <taxon>Formicoidea</taxon>
        <taxon>Formicidae</taxon>
        <taxon>Myrmicinae</taxon>
        <taxon>Cardiocondyla</taxon>
    </lineage>
</organism>
<evidence type="ECO:0000256" key="2">
    <source>
        <dbReference type="SAM" id="Phobius"/>
    </source>
</evidence>
<accession>A0AAW2GG98</accession>
<name>A0AAW2GG98_9HYME</name>
<reference evidence="3 4" key="1">
    <citation type="submission" date="2023-03" db="EMBL/GenBank/DDBJ databases">
        <title>High recombination rates correlate with genetic variation in Cardiocondyla obscurior ants.</title>
        <authorList>
            <person name="Errbii M."/>
        </authorList>
    </citation>
    <scope>NUCLEOTIDE SEQUENCE [LARGE SCALE GENOMIC DNA]</scope>
    <source>
        <strain evidence="3">Alpha-2009</strain>
        <tissue evidence="3">Whole body</tissue>
    </source>
</reference>
<feature type="transmembrane region" description="Helical" evidence="2">
    <location>
        <begin position="109"/>
        <end position="127"/>
    </location>
</feature>
<dbReference type="AlphaFoldDB" id="A0AAW2GG98"/>
<gene>
    <name evidence="3" type="ORF">PUN28_005150</name>
</gene>
<keyword evidence="4" id="KW-1185">Reference proteome</keyword>
<dbReference type="EMBL" id="JADYXP020000004">
    <property type="protein sequence ID" value="KAL0126588.1"/>
    <property type="molecule type" value="Genomic_DNA"/>
</dbReference>
<keyword evidence="2" id="KW-1133">Transmembrane helix</keyword>
<evidence type="ECO:0000313" key="3">
    <source>
        <dbReference type="EMBL" id="KAL0126588.1"/>
    </source>
</evidence>
<comment type="caution">
    <text evidence="3">The sequence shown here is derived from an EMBL/GenBank/DDBJ whole genome shotgun (WGS) entry which is preliminary data.</text>
</comment>
<evidence type="ECO:0000313" key="4">
    <source>
        <dbReference type="Proteomes" id="UP001430953"/>
    </source>
</evidence>